<proteinExistence type="predicted"/>
<reference evidence="3" key="2">
    <citation type="submission" date="2017-05" db="EMBL/GenBank/DDBJ databases">
        <title>Improved OligoMM genomes.</title>
        <authorList>
            <person name="Garzetti D."/>
        </authorList>
    </citation>
    <scope>NUCLEOTIDE SEQUENCE [LARGE SCALE GENOMIC DNA]</scope>
    <source>
        <strain evidence="3">KB18</strain>
    </source>
</reference>
<reference evidence="1" key="1">
    <citation type="journal article" date="2017" name="Genome Announc.">
        <title>High-Quality Whole-Genome Sequences of the Oligo-Mouse-Microbiota Bacterial Community.</title>
        <authorList>
            <person name="Garzetti D."/>
            <person name="Brugiroux S."/>
            <person name="Bunk B."/>
            <person name="Pukall R."/>
            <person name="McCoy K.D."/>
            <person name="Macpherson A.J."/>
            <person name="Stecher B."/>
        </authorList>
    </citation>
    <scope>NUCLEOTIDE SEQUENCE</scope>
    <source>
        <strain evidence="1">KB18</strain>
    </source>
</reference>
<organism evidence="2 4">
    <name type="scientific">Acutalibacter muris</name>
    <dbReference type="NCBI Taxonomy" id="1796620"/>
    <lineage>
        <taxon>Bacteria</taxon>
        <taxon>Bacillati</taxon>
        <taxon>Bacillota</taxon>
        <taxon>Clostridia</taxon>
        <taxon>Eubacteriales</taxon>
        <taxon>Acutalibacteraceae</taxon>
        <taxon>Acutalibacter</taxon>
    </lineage>
</organism>
<accession>A0A1Z2XUW0</accession>
<dbReference type="EMBL" id="CP021422">
    <property type="protein sequence ID" value="ASB42236.1"/>
    <property type="molecule type" value="Genomic_DNA"/>
</dbReference>
<dbReference type="Proteomes" id="UP000196710">
    <property type="component" value="Chromosome"/>
</dbReference>
<gene>
    <name evidence="1" type="ORF">ADH66_17185</name>
    <name evidence="2" type="ORF">I5Q82_07585</name>
</gene>
<reference evidence="2 4" key="3">
    <citation type="submission" date="2020-11" db="EMBL/GenBank/DDBJ databases">
        <title>Closed and high quality bacterial genomes of the OMM12 community.</title>
        <authorList>
            <person name="Marbouty M."/>
            <person name="Lamy-Besnier Q."/>
            <person name="Debarbieux L."/>
            <person name="Koszul R."/>
        </authorList>
    </citation>
    <scope>NUCLEOTIDE SEQUENCE [LARGE SCALE GENOMIC DNA]</scope>
    <source>
        <strain evidence="2 4">KB18</strain>
    </source>
</reference>
<name>A0A1Z2XUW0_9FIRM</name>
<sequence length="44" mass="4825">MAPNDITALFGNLLENAVEAAKILPSLMWNCTWAVLRGQTCFCP</sequence>
<evidence type="ECO:0000313" key="4">
    <source>
        <dbReference type="Proteomes" id="UP000596035"/>
    </source>
</evidence>
<evidence type="ECO:0000313" key="2">
    <source>
        <dbReference type="EMBL" id="QQR32032.1"/>
    </source>
</evidence>
<evidence type="ECO:0000313" key="3">
    <source>
        <dbReference type="Proteomes" id="UP000196710"/>
    </source>
</evidence>
<dbReference type="KEGG" id="amur:ADH66_17185"/>
<protein>
    <submittedName>
        <fullName evidence="2">GHKL domain-containing protein</fullName>
    </submittedName>
</protein>
<dbReference type="Proteomes" id="UP000596035">
    <property type="component" value="Chromosome"/>
</dbReference>
<dbReference type="AlphaFoldDB" id="A0A1Z2XUW0"/>
<evidence type="ECO:0000313" key="1">
    <source>
        <dbReference type="EMBL" id="ASB42236.1"/>
    </source>
</evidence>
<dbReference type="EMBL" id="CP065321">
    <property type="protein sequence ID" value="QQR32032.1"/>
    <property type="molecule type" value="Genomic_DNA"/>
</dbReference>
<keyword evidence="3" id="KW-1185">Reference proteome</keyword>